<evidence type="ECO:0000313" key="3">
    <source>
        <dbReference type="Proteomes" id="UP000010420"/>
    </source>
</evidence>
<dbReference type="InterPro" id="IPR025404">
    <property type="entry name" value="DUF4130"/>
</dbReference>
<dbReference type="NCBIfam" id="TIGR03915">
    <property type="entry name" value="SAM_7_link_chp"/>
    <property type="match status" value="1"/>
</dbReference>
<dbReference type="Proteomes" id="UP000010420">
    <property type="component" value="Unassembled WGS sequence"/>
</dbReference>
<gene>
    <name evidence="2" type="ORF">HMPREF0216_02384</name>
</gene>
<feature type="domain" description="DUF4130" evidence="1">
    <location>
        <begin position="86"/>
        <end position="248"/>
    </location>
</feature>
<protein>
    <submittedName>
        <fullName evidence="2">Putative DNA metabolism protein</fullName>
    </submittedName>
</protein>
<dbReference type="PATRIC" id="fig|545697.3.peg.2348"/>
<dbReference type="eggNOG" id="COG1573">
    <property type="taxonomic scope" value="Bacteria"/>
</dbReference>
<dbReference type="EMBL" id="AMEZ01000064">
    <property type="protein sequence ID" value="EKY25802.1"/>
    <property type="molecule type" value="Genomic_DNA"/>
</dbReference>
<comment type="caution">
    <text evidence="2">The sequence shown here is derived from an EMBL/GenBank/DDBJ whole genome shotgun (WGS) entry which is preliminary data.</text>
</comment>
<dbReference type="HOGENOM" id="CLU_068835_1_0_9"/>
<organism evidence="2 3">
    <name type="scientific">Clostridium celatum DSM 1785</name>
    <dbReference type="NCBI Taxonomy" id="545697"/>
    <lineage>
        <taxon>Bacteria</taxon>
        <taxon>Bacillati</taxon>
        <taxon>Bacillota</taxon>
        <taxon>Clostridia</taxon>
        <taxon>Eubacteriales</taxon>
        <taxon>Clostridiaceae</taxon>
        <taxon>Clostridium</taxon>
    </lineage>
</organism>
<reference evidence="2 3" key="1">
    <citation type="submission" date="2012-05" db="EMBL/GenBank/DDBJ databases">
        <authorList>
            <person name="Weinstock G."/>
            <person name="Sodergren E."/>
            <person name="Lobos E.A."/>
            <person name="Fulton L."/>
            <person name="Fulton R."/>
            <person name="Courtney L."/>
            <person name="Fronick C."/>
            <person name="O'Laughlin M."/>
            <person name="Godfrey J."/>
            <person name="Wilson R.M."/>
            <person name="Miner T."/>
            <person name="Farmer C."/>
            <person name="Delehaunty K."/>
            <person name="Cordes M."/>
            <person name="Minx P."/>
            <person name="Tomlinson C."/>
            <person name="Chen J."/>
            <person name="Wollam A."/>
            <person name="Pepin K.H."/>
            <person name="Bhonagiri V."/>
            <person name="Zhang X."/>
            <person name="Suruliraj S."/>
            <person name="Warren W."/>
            <person name="Mitreva M."/>
            <person name="Mardis E.R."/>
            <person name="Wilson R.K."/>
        </authorList>
    </citation>
    <scope>NUCLEOTIDE SEQUENCE [LARGE SCALE GENOMIC DNA]</scope>
    <source>
        <strain evidence="2 3">DSM 1785</strain>
    </source>
</reference>
<name>L1QE04_9CLOT</name>
<dbReference type="STRING" id="545697.HMPREF0216_02384"/>
<keyword evidence="3" id="KW-1185">Reference proteome</keyword>
<evidence type="ECO:0000259" key="1">
    <source>
        <dbReference type="Pfam" id="PF13566"/>
    </source>
</evidence>
<dbReference type="Pfam" id="PF13566">
    <property type="entry name" value="DUF4130"/>
    <property type="match status" value="1"/>
</dbReference>
<accession>L1QE04</accession>
<dbReference type="InterPro" id="IPR023875">
    <property type="entry name" value="DNA_repair_put"/>
</dbReference>
<proteinExistence type="predicted"/>
<evidence type="ECO:0000313" key="2">
    <source>
        <dbReference type="EMBL" id="EKY25802.1"/>
    </source>
</evidence>
<sequence>MVFILIDYVYDGTFEGLLTAIFYAYSSKVSCNIVSYKNYTPSLLTEVNEINTDKNLFNRVYNSILKRLDYVVLKNIYYLYLSEIKNSENIILSYLNLCYKYGTTINLAKNNDTIILIDKYYRKVSLEAHKFTGFVRFKEIAPLSFYASIEPDYNILPIISNHFVKRFSDQNFIIHDLKRESAIIYNKETFIIANLSKKEALNFNKNNSDSFFEELWKTFYKSVNIEERKNLKLRNQYMPKKYWKHLTEI</sequence>
<dbReference type="AlphaFoldDB" id="L1QE04"/>